<evidence type="ECO:0000256" key="1">
    <source>
        <dbReference type="SAM" id="MobiDB-lite"/>
    </source>
</evidence>
<proteinExistence type="predicted"/>
<keyword evidence="2" id="KW-0812">Transmembrane</keyword>
<feature type="region of interest" description="Disordered" evidence="1">
    <location>
        <begin position="341"/>
        <end position="366"/>
    </location>
</feature>
<reference evidence="3" key="1">
    <citation type="journal article" date="2014" name="Int. J. Syst. Evol. Microbiol.">
        <title>Complete genome sequence of Corynebacterium casei LMG S-19264T (=DSM 44701T), isolated from a smear-ripened cheese.</title>
        <authorList>
            <consortium name="US DOE Joint Genome Institute (JGI-PGF)"/>
            <person name="Walter F."/>
            <person name="Albersmeier A."/>
            <person name="Kalinowski J."/>
            <person name="Ruckert C."/>
        </authorList>
    </citation>
    <scope>NUCLEOTIDE SEQUENCE</scope>
    <source>
        <strain evidence="3">VKM Ac-1321</strain>
    </source>
</reference>
<organism evidence="3 4">
    <name type="scientific">Dactylosporangium matsuzakiense</name>
    <dbReference type="NCBI Taxonomy" id="53360"/>
    <lineage>
        <taxon>Bacteria</taxon>
        <taxon>Bacillati</taxon>
        <taxon>Actinomycetota</taxon>
        <taxon>Actinomycetes</taxon>
        <taxon>Micromonosporales</taxon>
        <taxon>Micromonosporaceae</taxon>
        <taxon>Dactylosporangium</taxon>
    </lineage>
</organism>
<dbReference type="RefSeq" id="WP_261961430.1">
    <property type="nucleotide sequence ID" value="NZ_BAAAXA010000001.1"/>
</dbReference>
<dbReference type="AlphaFoldDB" id="A0A9W6NNG7"/>
<accession>A0A9W6NNG7</accession>
<protein>
    <recommendedName>
        <fullName evidence="5">CU044_5270 family protein</fullName>
    </recommendedName>
</protein>
<feature type="transmembrane region" description="Helical" evidence="2">
    <location>
        <begin position="48"/>
        <end position="69"/>
    </location>
</feature>
<evidence type="ECO:0000313" key="4">
    <source>
        <dbReference type="Proteomes" id="UP001143480"/>
    </source>
</evidence>
<evidence type="ECO:0008006" key="5">
    <source>
        <dbReference type="Google" id="ProtNLM"/>
    </source>
</evidence>
<dbReference type="EMBL" id="BSFP01000033">
    <property type="protein sequence ID" value="GLL03419.1"/>
    <property type="molecule type" value="Genomic_DNA"/>
</dbReference>
<dbReference type="Proteomes" id="UP001143480">
    <property type="component" value="Unassembled WGS sequence"/>
</dbReference>
<keyword evidence="2" id="KW-0472">Membrane</keyword>
<sequence>MSSTDDRDLHALREFRSALDSPPEGVLVRGRYRLASSEYRPPSRRRQWVLSGAGAAAALAVVVGVAVAVNGNGPAKDGGQAPAGRPSAAQSAAGGAKAQDLPVTPGTRAPLDAQVSSDGGATHAKAVAAMDRLAAAGAGAQPMQVGAGQVLYVKTYNLTGGAEKYIHEVWMDPQTIVALRIRRTDTQSLDTTSTQQDIDAAVAEPASLYRPTTQYLASLPTDPDQLIAALRQWSQARYPDRPADGMIWKDAFELLNYSEPFWTPQQRTAIYRALAKMPDLKGTTAKIDNRPYDLLCLDRDTAAGSLDCLLFDSATGRYAGSAWPAKNMVLTTVNVNLVDYGTQPRPAPDTRPSSPVLKDGSPKAQK</sequence>
<evidence type="ECO:0000313" key="3">
    <source>
        <dbReference type="EMBL" id="GLL03419.1"/>
    </source>
</evidence>
<comment type="caution">
    <text evidence="3">The sequence shown here is derived from an EMBL/GenBank/DDBJ whole genome shotgun (WGS) entry which is preliminary data.</text>
</comment>
<keyword evidence="4" id="KW-1185">Reference proteome</keyword>
<feature type="region of interest" description="Disordered" evidence="1">
    <location>
        <begin position="75"/>
        <end position="117"/>
    </location>
</feature>
<gene>
    <name evidence="3" type="ORF">GCM10017581_051640</name>
</gene>
<reference evidence="3" key="2">
    <citation type="submission" date="2023-01" db="EMBL/GenBank/DDBJ databases">
        <authorList>
            <person name="Sun Q."/>
            <person name="Evtushenko L."/>
        </authorList>
    </citation>
    <scope>NUCLEOTIDE SEQUENCE</scope>
    <source>
        <strain evidence="3">VKM Ac-1321</strain>
    </source>
</reference>
<evidence type="ECO:0000256" key="2">
    <source>
        <dbReference type="SAM" id="Phobius"/>
    </source>
</evidence>
<feature type="compositionally biased region" description="Low complexity" evidence="1">
    <location>
        <begin position="75"/>
        <end position="98"/>
    </location>
</feature>
<name>A0A9W6NNG7_9ACTN</name>
<keyword evidence="2" id="KW-1133">Transmembrane helix</keyword>